<dbReference type="InterPro" id="IPR010349">
    <property type="entry name" value="Asparaginase_II"/>
</dbReference>
<organism evidence="1 2">
    <name type="scientific">Aliiroseovarius crassostreae</name>
    <dbReference type="NCBI Taxonomy" id="154981"/>
    <lineage>
        <taxon>Bacteria</taxon>
        <taxon>Pseudomonadati</taxon>
        <taxon>Pseudomonadota</taxon>
        <taxon>Alphaproteobacteria</taxon>
        <taxon>Rhodobacterales</taxon>
        <taxon>Paracoccaceae</taxon>
        <taxon>Aliiroseovarius</taxon>
    </lineage>
</organism>
<dbReference type="PANTHER" id="PTHR42110:SF1">
    <property type="entry name" value="L-ASPARAGINASE, PUTATIVE (AFU_ORTHOLOGUE AFUA_3G11890)-RELATED"/>
    <property type="match status" value="1"/>
</dbReference>
<evidence type="ECO:0000313" key="2">
    <source>
        <dbReference type="Proteomes" id="UP000050471"/>
    </source>
</evidence>
<gene>
    <name evidence="1" type="ORF">AKJ29_03705</name>
</gene>
<evidence type="ECO:0000313" key="1">
    <source>
        <dbReference type="EMBL" id="KPN61841.1"/>
    </source>
</evidence>
<dbReference type="Proteomes" id="UP000050471">
    <property type="component" value="Unassembled WGS sequence"/>
</dbReference>
<dbReference type="SUPFAM" id="SSF56601">
    <property type="entry name" value="beta-lactamase/transpeptidase-like"/>
    <property type="match status" value="1"/>
</dbReference>
<dbReference type="InterPro" id="IPR012338">
    <property type="entry name" value="Beta-lactam/transpept-like"/>
</dbReference>
<reference evidence="1 2" key="1">
    <citation type="submission" date="2015-09" db="EMBL/GenBank/DDBJ databases">
        <title>Draft genome sequence of Aliiroseovarius crassostreae CV919-312TSm, the causative agent of Roseovarius Oyster Disease (formerly Juvenile Oyster Disease).</title>
        <authorList>
            <person name="Kessner L."/>
            <person name="Spinard E."/>
            <person name="Nelson D."/>
        </authorList>
    </citation>
    <scope>NUCLEOTIDE SEQUENCE [LARGE SCALE GENOMIC DNA]</scope>
    <source>
        <strain evidence="1 2">CV919-312</strain>
    </source>
</reference>
<accession>A0A0P7KIS3</accession>
<dbReference type="EMBL" id="LKBA01000024">
    <property type="protein sequence ID" value="KPN61841.1"/>
    <property type="molecule type" value="Genomic_DNA"/>
</dbReference>
<comment type="caution">
    <text evidence="1">The sequence shown here is derived from an EMBL/GenBank/DDBJ whole genome shotgun (WGS) entry which is preliminary data.</text>
</comment>
<protein>
    <submittedName>
        <fullName evidence="1">L-asparaginase</fullName>
    </submittedName>
</protein>
<dbReference type="RefSeq" id="WP_055192875.1">
    <property type="nucleotide sequence ID" value="NZ_FPBS01000003.1"/>
</dbReference>
<name>A0A0P7KIS3_9RHOB</name>
<dbReference type="STRING" id="154981.AKJ29_03705"/>
<keyword evidence="2" id="KW-1185">Reference proteome</keyword>
<sequence>MPAITQDPARLVEIWRGPFMESQHLGHAVICNTAGEVVESWGNADEVILPRSSAKMLQALPLVESGAADAAGLNPSHLALACASHEGAAIHTDPVAKWLAEMGLGAGDLCCGPQFPRDKAAKKDLICSGDAACKIHNNCSGKHAGFLTLARHMGADLKDYVAHDHPVQQAAKLAFEELTGMDSPGFGIDGCSAPNHATTLTGMARAMAAFAGAVEGRSARDTAMVRLREAMMAHPDLVAGEGRACTELMRAMPGQVAVKTGAEAFFIAILPGQGLGVALKINDGATRASECAIAAILARLGVADPADPLVKKRLNPRVLNFAGQDTGEIRPAAELWVG</sequence>
<dbReference type="PANTHER" id="PTHR42110">
    <property type="entry name" value="L-ASPARAGINASE, PUTATIVE (AFU_ORTHOLOGUE AFUA_3G11890)-RELATED"/>
    <property type="match status" value="1"/>
</dbReference>
<dbReference type="AlphaFoldDB" id="A0A0P7KIS3"/>
<dbReference type="OrthoDB" id="9780674at2"/>
<proteinExistence type="predicted"/>
<dbReference type="Pfam" id="PF06089">
    <property type="entry name" value="Asparaginase_II"/>
    <property type="match status" value="1"/>
</dbReference>